<dbReference type="Proteomes" id="UP001642484">
    <property type="component" value="Unassembled WGS sequence"/>
</dbReference>
<organism evidence="1 2">
    <name type="scientific">Durusdinium trenchii</name>
    <dbReference type="NCBI Taxonomy" id="1381693"/>
    <lineage>
        <taxon>Eukaryota</taxon>
        <taxon>Sar</taxon>
        <taxon>Alveolata</taxon>
        <taxon>Dinophyceae</taxon>
        <taxon>Suessiales</taxon>
        <taxon>Symbiodiniaceae</taxon>
        <taxon>Durusdinium</taxon>
    </lineage>
</organism>
<sequence length="437" mass="48293">MNQHISSCPGWRSGRQVSLRKQCEEILARRKIARASQWAEIAARVENEKTRGALCDAASTHTRSRSNAEWLGDFDTELNAILARGKEASAWVRVRERLLFEDMDRASWFSAAGVSSLEACNGYWSAMQRCIRKYYFEAAPKPCINGMNDAATPTAGEATRPPISCHAEASERSQNPWRRPEVGRRHVQLSKAKTVGEKLQSSLVCLAAAGATGPHSRGDCVEQGAHPDWTKKGGDGVAVAPVPGSSEMWLATTTMMLGSRQHVVYEHPRDAETDTILDQFQCRSSKATTRKKRFFQVAPEPKDKRARPENVSSTEQDVNMQQADLLMSVWVDSDDQLSLEDFWFATEVMGATLSVDRVLKAVKHLPHVLAAAALRCSTDLTAHLEKGEGVEAAALPTDQSKEEKFARNQAFLVLHGRLQAILDGAMQGLRPAPSLEW</sequence>
<evidence type="ECO:0000313" key="1">
    <source>
        <dbReference type="EMBL" id="CAK9111993.1"/>
    </source>
</evidence>
<evidence type="ECO:0000313" key="2">
    <source>
        <dbReference type="Proteomes" id="UP001642484"/>
    </source>
</evidence>
<keyword evidence="2" id="KW-1185">Reference proteome</keyword>
<dbReference type="EMBL" id="CAXAMN010027650">
    <property type="protein sequence ID" value="CAK9111993.1"/>
    <property type="molecule type" value="Genomic_DNA"/>
</dbReference>
<reference evidence="1 2" key="1">
    <citation type="submission" date="2024-02" db="EMBL/GenBank/DDBJ databases">
        <authorList>
            <person name="Chen Y."/>
            <person name="Shah S."/>
            <person name="Dougan E. K."/>
            <person name="Thang M."/>
            <person name="Chan C."/>
        </authorList>
    </citation>
    <scope>NUCLEOTIDE SEQUENCE [LARGE SCALE GENOMIC DNA]</scope>
</reference>
<proteinExistence type="predicted"/>
<name>A0ABP0SI67_9DINO</name>
<gene>
    <name evidence="1" type="ORF">CCMP2556_LOCUS51940</name>
</gene>
<comment type="caution">
    <text evidence="1">The sequence shown here is derived from an EMBL/GenBank/DDBJ whole genome shotgun (WGS) entry which is preliminary data.</text>
</comment>
<protein>
    <submittedName>
        <fullName evidence="1">Uncharacterized protein</fullName>
    </submittedName>
</protein>
<accession>A0ABP0SI67</accession>